<dbReference type="InterPro" id="IPR012944">
    <property type="entry name" value="SusD_RagB_dom"/>
</dbReference>
<evidence type="ECO:0000256" key="6">
    <source>
        <dbReference type="SAM" id="SignalP"/>
    </source>
</evidence>
<comment type="subcellular location">
    <subcellularLocation>
        <location evidence="1">Cell outer membrane</location>
    </subcellularLocation>
</comment>
<dbReference type="RefSeq" id="WP_313989723.1">
    <property type="nucleotide sequence ID" value="NZ_JASJOS010000032.1"/>
</dbReference>
<evidence type="ECO:0000259" key="8">
    <source>
        <dbReference type="Pfam" id="PF14322"/>
    </source>
</evidence>
<dbReference type="EMBL" id="JASJOS010000032">
    <property type="protein sequence ID" value="MDJ1486265.1"/>
    <property type="molecule type" value="Genomic_DNA"/>
</dbReference>
<feature type="chain" id="PRO_5042146819" evidence="6">
    <location>
        <begin position="28"/>
        <end position="487"/>
    </location>
</feature>
<keyword evidence="5" id="KW-0998">Cell outer membrane</keyword>
<keyword evidence="4" id="KW-0472">Membrane</keyword>
<evidence type="ECO:0000256" key="1">
    <source>
        <dbReference type="ARBA" id="ARBA00004442"/>
    </source>
</evidence>
<evidence type="ECO:0000256" key="2">
    <source>
        <dbReference type="ARBA" id="ARBA00006275"/>
    </source>
</evidence>
<evidence type="ECO:0000313" key="11">
    <source>
        <dbReference type="Proteomes" id="UP001228581"/>
    </source>
</evidence>
<evidence type="ECO:0000256" key="3">
    <source>
        <dbReference type="ARBA" id="ARBA00022729"/>
    </source>
</evidence>
<dbReference type="Pfam" id="PF14322">
    <property type="entry name" value="SusD-like_3"/>
    <property type="match status" value="1"/>
</dbReference>
<protein>
    <submittedName>
        <fullName evidence="9">RagB/SusD family nutrient uptake outer membrane protein</fullName>
    </submittedName>
</protein>
<gene>
    <name evidence="9" type="ORF">QNI16_37635</name>
    <name evidence="10" type="ORF">QNI19_30190</name>
</gene>
<dbReference type="AlphaFoldDB" id="A0AAE3R006"/>
<dbReference type="EMBL" id="JASJOT010000030">
    <property type="protein sequence ID" value="MDJ1497247.1"/>
    <property type="molecule type" value="Genomic_DNA"/>
</dbReference>
<keyword evidence="3 6" id="KW-0732">Signal</keyword>
<evidence type="ECO:0000313" key="9">
    <source>
        <dbReference type="EMBL" id="MDJ1486265.1"/>
    </source>
</evidence>
<proteinExistence type="inferred from homology"/>
<sequence length="487" mass="54146">MKIQYNHTFIRRFVVLAGLGFALLTTACDEKELLNPASQTSITGANAFDTPDRILGLVNGIYKSVKSGNFYGGNYLIYSEARGDEFINRTSNTFTAYEAWNQTLNSGSNFVAGFWTAAYTAINNANIVIHGLEEHPDVVSEALTKQYTAEAKFLRALSYFSLVTLYARPYNENQGSTPGLPLRLLAETTNANNDLKRSSVAEVYAQIIKDLNEAEADLPLNYSTSLLNTTRAHRNTAIALKTRVYLNIGNYEKVVEEAQKIVSASAPFTATTGVAHQLQNIVEIFTTNYTSTESILSVPMTELDNVTGQSSFPYVFNSNSEYNLNPEGIWGDTEWKSTDLRRTFSRTASGVQFLTKYNKPSPFLDYLPIIRYAEVLLNYAEAAAYTGDLEKSASLLKAVRNRSDATYTFPESTIGSKEALIETIWKERRIELLGEGFRSNDLLRNLLPLPAKSSSSNSAPEVLPSQTNYIFPLPNIEITTNKLLLEE</sequence>
<dbReference type="Proteomes" id="UP001241110">
    <property type="component" value="Unassembled WGS sequence"/>
</dbReference>
<evidence type="ECO:0000313" key="12">
    <source>
        <dbReference type="Proteomes" id="UP001241110"/>
    </source>
</evidence>
<dbReference type="PROSITE" id="PS51257">
    <property type="entry name" value="PROKAR_LIPOPROTEIN"/>
    <property type="match status" value="1"/>
</dbReference>
<dbReference type="SUPFAM" id="SSF48452">
    <property type="entry name" value="TPR-like"/>
    <property type="match status" value="1"/>
</dbReference>
<dbReference type="InterPro" id="IPR011990">
    <property type="entry name" value="TPR-like_helical_dom_sf"/>
</dbReference>
<feature type="signal peptide" evidence="6">
    <location>
        <begin position="1"/>
        <end position="27"/>
    </location>
</feature>
<dbReference type="InterPro" id="IPR033985">
    <property type="entry name" value="SusD-like_N"/>
</dbReference>
<evidence type="ECO:0000256" key="4">
    <source>
        <dbReference type="ARBA" id="ARBA00023136"/>
    </source>
</evidence>
<feature type="domain" description="RagB/SusD" evidence="7">
    <location>
        <begin position="366"/>
        <end position="446"/>
    </location>
</feature>
<dbReference type="Proteomes" id="UP001228581">
    <property type="component" value="Unassembled WGS sequence"/>
</dbReference>
<organism evidence="9 12">
    <name type="scientific">Xanthocytophaga flava</name>
    <dbReference type="NCBI Taxonomy" id="3048013"/>
    <lineage>
        <taxon>Bacteria</taxon>
        <taxon>Pseudomonadati</taxon>
        <taxon>Bacteroidota</taxon>
        <taxon>Cytophagia</taxon>
        <taxon>Cytophagales</taxon>
        <taxon>Rhodocytophagaceae</taxon>
        <taxon>Xanthocytophaga</taxon>
    </lineage>
</organism>
<comment type="similarity">
    <text evidence="2">Belongs to the SusD family.</text>
</comment>
<evidence type="ECO:0000259" key="7">
    <source>
        <dbReference type="Pfam" id="PF07980"/>
    </source>
</evidence>
<evidence type="ECO:0000256" key="5">
    <source>
        <dbReference type="ARBA" id="ARBA00023237"/>
    </source>
</evidence>
<dbReference type="Pfam" id="PF07980">
    <property type="entry name" value="SusD_RagB"/>
    <property type="match status" value="1"/>
</dbReference>
<feature type="domain" description="SusD-like N-terminal" evidence="8">
    <location>
        <begin position="48"/>
        <end position="246"/>
    </location>
</feature>
<reference evidence="9 11" key="1">
    <citation type="submission" date="2023-05" db="EMBL/GenBank/DDBJ databases">
        <authorList>
            <person name="Zhang X."/>
        </authorList>
    </citation>
    <scope>NUCLEOTIDE SEQUENCE</scope>
    <source>
        <strain evidence="10 11">DM2B3-1</strain>
        <strain evidence="9">YF14B1</strain>
    </source>
</reference>
<dbReference type="Gene3D" id="1.25.40.390">
    <property type="match status" value="1"/>
</dbReference>
<accession>A0AAE3R006</accession>
<dbReference type="CDD" id="cd08977">
    <property type="entry name" value="SusD"/>
    <property type="match status" value="1"/>
</dbReference>
<name>A0AAE3R006_9BACT</name>
<comment type="caution">
    <text evidence="9">The sequence shown here is derived from an EMBL/GenBank/DDBJ whole genome shotgun (WGS) entry which is preliminary data.</text>
</comment>
<dbReference type="GO" id="GO:0009279">
    <property type="term" value="C:cell outer membrane"/>
    <property type="evidence" value="ECO:0007669"/>
    <property type="project" value="UniProtKB-SubCell"/>
</dbReference>
<evidence type="ECO:0000313" key="10">
    <source>
        <dbReference type="EMBL" id="MDJ1497247.1"/>
    </source>
</evidence>
<keyword evidence="11" id="KW-1185">Reference proteome</keyword>